<evidence type="ECO:0000313" key="3">
    <source>
        <dbReference type="EMBL" id="WND02565.1"/>
    </source>
</evidence>
<organism evidence="3 4">
    <name type="scientific">Temperatibacter marinus</name>
    <dbReference type="NCBI Taxonomy" id="1456591"/>
    <lineage>
        <taxon>Bacteria</taxon>
        <taxon>Pseudomonadati</taxon>
        <taxon>Pseudomonadota</taxon>
        <taxon>Alphaproteobacteria</taxon>
        <taxon>Kordiimonadales</taxon>
        <taxon>Temperatibacteraceae</taxon>
        <taxon>Temperatibacter</taxon>
    </lineage>
</organism>
<dbReference type="Gene3D" id="1.10.530.10">
    <property type="match status" value="1"/>
</dbReference>
<reference evidence="3" key="1">
    <citation type="submission" date="2023-04" db="EMBL/GenBank/DDBJ databases">
        <title>Complete genome sequence of Temperatibacter marinus.</title>
        <authorList>
            <person name="Rong J.-C."/>
            <person name="Yi M.-L."/>
            <person name="Zhao Q."/>
        </authorList>
    </citation>
    <scope>NUCLEOTIDE SEQUENCE</scope>
    <source>
        <strain evidence="3">NBRC 110045</strain>
    </source>
</reference>
<evidence type="ECO:0000259" key="2">
    <source>
        <dbReference type="SMART" id="SM00047"/>
    </source>
</evidence>
<keyword evidence="1" id="KW-0472">Membrane</keyword>
<keyword evidence="4" id="KW-1185">Reference proteome</keyword>
<name>A0AA52ED94_9PROT</name>
<gene>
    <name evidence="3" type="ORF">QGN29_13510</name>
</gene>
<dbReference type="Pfam" id="PF01832">
    <property type="entry name" value="Glucosaminidase"/>
    <property type="match status" value="1"/>
</dbReference>
<dbReference type="EMBL" id="CP123872">
    <property type="protein sequence ID" value="WND02565.1"/>
    <property type="molecule type" value="Genomic_DNA"/>
</dbReference>
<dbReference type="InterPro" id="IPR002901">
    <property type="entry name" value="MGlyc_endo_b_GlcNAc-like_dom"/>
</dbReference>
<feature type="domain" description="Mannosyl-glycoprotein endo-beta-N-acetylglucosamidase-like" evidence="2">
    <location>
        <begin position="154"/>
        <end position="289"/>
    </location>
</feature>
<dbReference type="AlphaFoldDB" id="A0AA52ED94"/>
<dbReference type="PANTHER" id="PTHR40572:SF1">
    <property type="entry name" value="PROTEIN BAX"/>
    <property type="match status" value="1"/>
</dbReference>
<protein>
    <submittedName>
        <fullName evidence="3">Glucosaminidase domain-containing protein</fullName>
    </submittedName>
</protein>
<evidence type="ECO:0000256" key="1">
    <source>
        <dbReference type="SAM" id="Phobius"/>
    </source>
</evidence>
<dbReference type="InterPro" id="IPR053195">
    <property type="entry name" value="Bax-like"/>
</dbReference>
<dbReference type="PANTHER" id="PTHR40572">
    <property type="entry name" value="PROTEIN BAX"/>
    <property type="match status" value="1"/>
</dbReference>
<dbReference type="SMART" id="SM00047">
    <property type="entry name" value="LYZ2"/>
    <property type="match status" value="1"/>
</dbReference>
<accession>A0AA52ED94</accession>
<keyword evidence="1" id="KW-0812">Transmembrane</keyword>
<keyword evidence="1" id="KW-1133">Transmembrane helix</keyword>
<dbReference type="Proteomes" id="UP001268683">
    <property type="component" value="Chromosome"/>
</dbReference>
<dbReference type="KEGG" id="tmk:QGN29_13510"/>
<dbReference type="RefSeq" id="WP_310798400.1">
    <property type="nucleotide sequence ID" value="NZ_CP123872.1"/>
</dbReference>
<feature type="transmembrane region" description="Helical" evidence="1">
    <location>
        <begin position="12"/>
        <end position="30"/>
    </location>
</feature>
<proteinExistence type="predicted"/>
<sequence length="320" mass="36571">MKQSSATTGLISFYLILSLSVPAVLSLWLLSNARMTAIKGDEPNYLSHQLPAEDSASVNSQLHYKLEDIHKGKLVIPRSFLSTLPKSLKNEPNVRVKKDLFVKTMLPLILRANELIVEDRMKLIAMDKKLHKGGKLSKREIRWITPLFKKYRVKYKPTKDITHLHIESLFIKMDIIPPSLALAQAAIESGWGTSYFSQNYQALFGQWTWNAKDKGVVPANRPDGMTHRIRAFDFLLDSVISYMTNLNRHNAYQGLRDRRIELKKHSLPITGPGLAPALEKYSEKGERYVTDLLNIISYNKFTKYDLARLENSDIKMASIE</sequence>
<dbReference type="GO" id="GO:0004040">
    <property type="term" value="F:amidase activity"/>
    <property type="evidence" value="ECO:0007669"/>
    <property type="project" value="InterPro"/>
</dbReference>
<evidence type="ECO:0000313" key="4">
    <source>
        <dbReference type="Proteomes" id="UP001268683"/>
    </source>
</evidence>